<proteinExistence type="predicted"/>
<dbReference type="Proteomes" id="UP000677265">
    <property type="component" value="Unassembled WGS sequence"/>
</dbReference>
<keyword evidence="3" id="KW-1185">Reference proteome</keyword>
<organism evidence="1">
    <name type="scientific">Neobacillus citreus</name>
    <dbReference type="NCBI Taxonomy" id="2833578"/>
    <lineage>
        <taxon>Bacteria</taxon>
        <taxon>Bacillati</taxon>
        <taxon>Bacillota</taxon>
        <taxon>Bacilli</taxon>
        <taxon>Bacillales</taxon>
        <taxon>Bacillaceae</taxon>
        <taxon>Neobacillus</taxon>
    </lineage>
</organism>
<dbReference type="AlphaFoldDB" id="A0A942T5F6"/>
<dbReference type="EMBL" id="JAGYPE010000006">
    <property type="protein sequence ID" value="MBS4185627.1"/>
    <property type="molecule type" value="Genomic_DNA"/>
</dbReference>
<evidence type="ECO:0000313" key="2">
    <source>
        <dbReference type="EMBL" id="MCH6264379.1"/>
    </source>
</evidence>
<dbReference type="EMBL" id="JAGYPE020000002">
    <property type="protein sequence ID" value="MCH6264379.1"/>
    <property type="molecule type" value="Genomic_DNA"/>
</dbReference>
<comment type="caution">
    <text evidence="1">The sequence shown here is derived from an EMBL/GenBank/DDBJ whole genome shotgun (WGS) entry which is preliminary data.</text>
</comment>
<dbReference type="RefSeq" id="WP_213145469.1">
    <property type="nucleotide sequence ID" value="NZ_JAGYPE020000002.1"/>
</dbReference>
<evidence type="ECO:0000313" key="3">
    <source>
        <dbReference type="Proteomes" id="UP000677265"/>
    </source>
</evidence>
<gene>
    <name evidence="2" type="ORF">KHB02_002390</name>
    <name evidence="1" type="ORF">KHB02_30020</name>
</gene>
<reference evidence="1" key="1">
    <citation type="submission" date="2021-05" db="EMBL/GenBank/DDBJ databases">
        <title>Novel Bacillus species.</title>
        <authorList>
            <person name="Liu G."/>
        </authorList>
    </citation>
    <scope>NUCLEOTIDE SEQUENCE</scope>
    <source>
        <strain evidence="1 3">FJAT-50051</strain>
    </source>
</reference>
<evidence type="ECO:0000313" key="1">
    <source>
        <dbReference type="EMBL" id="MBS4185627.1"/>
    </source>
</evidence>
<accession>A0A942T5F6</accession>
<sequence length="45" mass="4888">MNNNQVLTPIKNEGKDLGNGGFKIVEINVTDPSENLFAVCTPVKK</sequence>
<name>A0A942T5F6_9BACI</name>
<protein>
    <submittedName>
        <fullName evidence="1">Uncharacterized protein</fullName>
    </submittedName>
</protein>